<dbReference type="PRINTS" id="PR00344">
    <property type="entry name" value="BCTRLSENSOR"/>
</dbReference>
<dbReference type="PROSITE" id="PS50109">
    <property type="entry name" value="HIS_KIN"/>
    <property type="match status" value="1"/>
</dbReference>
<feature type="domain" description="Histidine kinase" evidence="2">
    <location>
        <begin position="301"/>
        <end position="516"/>
    </location>
</feature>
<dbReference type="Gene3D" id="1.10.287.130">
    <property type="match status" value="1"/>
</dbReference>
<dbReference type="Pfam" id="PF19583">
    <property type="entry name" value="ODP"/>
    <property type="match status" value="1"/>
</dbReference>
<organism evidence="3">
    <name type="scientific">hydrothermal vent metagenome</name>
    <dbReference type="NCBI Taxonomy" id="652676"/>
    <lineage>
        <taxon>unclassified sequences</taxon>
        <taxon>metagenomes</taxon>
        <taxon>ecological metagenomes</taxon>
    </lineage>
</organism>
<proteinExistence type="predicted"/>
<dbReference type="AlphaFoldDB" id="A0A1W1BA27"/>
<dbReference type="SUPFAM" id="SSF47384">
    <property type="entry name" value="Homodimeric domain of signal transducing histidine kinase"/>
    <property type="match status" value="1"/>
</dbReference>
<dbReference type="InterPro" id="IPR045761">
    <property type="entry name" value="ODP_dom"/>
</dbReference>
<dbReference type="CDD" id="cd00082">
    <property type="entry name" value="HisKA"/>
    <property type="match status" value="1"/>
</dbReference>
<dbReference type="InterPro" id="IPR036097">
    <property type="entry name" value="HisK_dim/P_sf"/>
</dbReference>
<dbReference type="GO" id="GO:0000155">
    <property type="term" value="F:phosphorelay sensor kinase activity"/>
    <property type="evidence" value="ECO:0007669"/>
    <property type="project" value="InterPro"/>
</dbReference>
<dbReference type="InterPro" id="IPR004358">
    <property type="entry name" value="Sig_transdc_His_kin-like_C"/>
</dbReference>
<dbReference type="InterPro" id="IPR036866">
    <property type="entry name" value="RibonucZ/Hydroxyglut_hydro"/>
</dbReference>
<dbReference type="InterPro" id="IPR001279">
    <property type="entry name" value="Metallo-B-lactamas"/>
</dbReference>
<keyword evidence="3" id="KW-0808">Transferase</keyword>
<evidence type="ECO:0000313" key="3">
    <source>
        <dbReference type="EMBL" id="SFV50410.1"/>
    </source>
</evidence>
<dbReference type="PANTHER" id="PTHR43041:SF1">
    <property type="entry name" value="METALLO-BETA-LACTAMASE DOMAIN-CONTAINING PROTEIN"/>
    <property type="match status" value="1"/>
</dbReference>
<keyword evidence="1" id="KW-0597">Phosphoprotein</keyword>
<evidence type="ECO:0000256" key="1">
    <source>
        <dbReference type="ARBA" id="ARBA00022553"/>
    </source>
</evidence>
<sequence>MKNSSFFYYTSYMDFTQAIEIAKNIYWVGMYLQNDPFQCHPYFIKNGNASVLVDPGSMLEFDAVVRKINTISSMQNVKYIILHHQDPDLAASVPEMEKLIDRNDLQIITHSRMVPLVKHYLIQSDYYEIDKHQHKLQCDNLHLEFLTTPYCHSPGAFVTYEPQTKTLLSGDIFGGIEESWEFFAGDDYFKKAKQFHAEYMPSRDIFNYALSKIETLDIDLIAPQHGSIIKKEQIMPLIEQMKALECGLYVEKEYRDELLYTIEALKQKDMALIASLEQLKEKEEFLFQKAKMADMGEMIGNIAHQWRQPLAINNTIISILKEKSQREILNDTELMTKLKEMENNIQYMSRTIDDFMRFYHPAKKKTNFCVCDVVEHALTIMRPMLNKAGIDICFQNCDDAYINGYMNEYTQVVVSILTNAKDVLIHRKTKNATIDMVLSQDNKNVVLTISDNAGGIKKEHIHRVFDPYFTTKHKSMGTGLGLYISKMIIEKNMGGTLKVQNIKEGAAFSITMEKADG</sequence>
<dbReference type="PANTHER" id="PTHR43041">
    <property type="entry name" value="HYDROLASE, METALLO-BETA-LACTAMASE SUPERFAMILY"/>
    <property type="match status" value="1"/>
</dbReference>
<protein>
    <submittedName>
        <fullName evidence="3">Histidine kinase</fullName>
    </submittedName>
</protein>
<dbReference type="Gene3D" id="3.30.565.10">
    <property type="entry name" value="Histidine kinase-like ATPase, C-terminal domain"/>
    <property type="match status" value="1"/>
</dbReference>
<dbReference type="InterPro" id="IPR005467">
    <property type="entry name" value="His_kinase_dom"/>
</dbReference>
<dbReference type="SMART" id="SM00849">
    <property type="entry name" value="Lactamase_B"/>
    <property type="match status" value="1"/>
</dbReference>
<dbReference type="Pfam" id="PF02518">
    <property type="entry name" value="HATPase_c"/>
    <property type="match status" value="1"/>
</dbReference>
<dbReference type="InterPro" id="IPR036890">
    <property type="entry name" value="HATPase_C_sf"/>
</dbReference>
<dbReference type="SUPFAM" id="SSF55874">
    <property type="entry name" value="ATPase domain of HSP90 chaperone/DNA topoisomerase II/histidine kinase"/>
    <property type="match status" value="1"/>
</dbReference>
<gene>
    <name evidence="3" type="ORF">MNB_SV-8-479</name>
</gene>
<evidence type="ECO:0000259" key="2">
    <source>
        <dbReference type="PROSITE" id="PS50109"/>
    </source>
</evidence>
<dbReference type="Gene3D" id="3.60.15.10">
    <property type="entry name" value="Ribonuclease Z/Hydroxyacylglutathione hydrolase-like"/>
    <property type="match status" value="1"/>
</dbReference>
<dbReference type="EMBL" id="FPHD01000007">
    <property type="protein sequence ID" value="SFV50410.1"/>
    <property type="molecule type" value="Genomic_DNA"/>
</dbReference>
<dbReference type="SMART" id="SM00387">
    <property type="entry name" value="HATPase_c"/>
    <property type="match status" value="1"/>
</dbReference>
<name>A0A1W1BA27_9ZZZZ</name>
<dbReference type="InterPro" id="IPR003594">
    <property type="entry name" value="HATPase_dom"/>
</dbReference>
<reference evidence="3" key="1">
    <citation type="submission" date="2016-10" db="EMBL/GenBank/DDBJ databases">
        <authorList>
            <person name="de Groot N.N."/>
        </authorList>
    </citation>
    <scope>NUCLEOTIDE SEQUENCE</scope>
</reference>
<keyword evidence="3" id="KW-0418">Kinase</keyword>
<accession>A0A1W1BA27</accession>
<dbReference type="SUPFAM" id="SSF56281">
    <property type="entry name" value="Metallo-hydrolase/oxidoreductase"/>
    <property type="match status" value="1"/>
</dbReference>
<dbReference type="CDD" id="cd07709">
    <property type="entry name" value="flavodiiron_proteins_MBL-fold"/>
    <property type="match status" value="1"/>
</dbReference>
<dbReference type="InterPro" id="IPR003661">
    <property type="entry name" value="HisK_dim/P_dom"/>
</dbReference>